<name>A0A845DMJ0_9BACI</name>
<proteinExistence type="predicted"/>
<keyword evidence="1" id="KW-0472">Membrane</keyword>
<protein>
    <submittedName>
        <fullName evidence="2">Uncharacterized protein</fullName>
    </submittedName>
</protein>
<gene>
    <name evidence="2" type="ORF">GLW04_01970</name>
</gene>
<keyword evidence="1" id="KW-1133">Transmembrane helix</keyword>
<evidence type="ECO:0000313" key="3">
    <source>
        <dbReference type="Proteomes" id="UP000460949"/>
    </source>
</evidence>
<evidence type="ECO:0000313" key="2">
    <source>
        <dbReference type="EMBL" id="MYL18636.1"/>
    </source>
</evidence>
<keyword evidence="1" id="KW-0812">Transmembrane</keyword>
<dbReference type="RefSeq" id="WP_160835093.1">
    <property type="nucleotide sequence ID" value="NZ_WMET01000001.1"/>
</dbReference>
<dbReference type="Proteomes" id="UP000460949">
    <property type="component" value="Unassembled WGS sequence"/>
</dbReference>
<comment type="caution">
    <text evidence="2">The sequence shown here is derived from an EMBL/GenBank/DDBJ whole genome shotgun (WGS) entry which is preliminary data.</text>
</comment>
<sequence length="60" mass="6632">MKKKTKAILIALGGLVMLGFIVFEIVQGDIGYTTFKDIGVVAVIAYVVYTFFSKKQKSEI</sequence>
<dbReference type="AlphaFoldDB" id="A0A845DMJ0"/>
<feature type="transmembrane region" description="Helical" evidence="1">
    <location>
        <begin position="32"/>
        <end position="52"/>
    </location>
</feature>
<dbReference type="EMBL" id="WMET01000001">
    <property type="protein sequence ID" value="MYL18636.1"/>
    <property type="molecule type" value="Genomic_DNA"/>
</dbReference>
<accession>A0A845DMJ0</accession>
<reference evidence="2 3" key="1">
    <citation type="submission" date="2019-11" db="EMBL/GenBank/DDBJ databases">
        <title>Genome sequences of 17 halophilic strains isolated from different environments.</title>
        <authorList>
            <person name="Furrow R.E."/>
        </authorList>
    </citation>
    <scope>NUCLEOTIDE SEQUENCE [LARGE SCALE GENOMIC DNA]</scope>
    <source>
        <strain evidence="2 3">22511_23_Filter</strain>
    </source>
</reference>
<evidence type="ECO:0000256" key="1">
    <source>
        <dbReference type="SAM" id="Phobius"/>
    </source>
</evidence>
<organism evidence="2 3">
    <name type="scientific">Halobacillus litoralis</name>
    <dbReference type="NCBI Taxonomy" id="45668"/>
    <lineage>
        <taxon>Bacteria</taxon>
        <taxon>Bacillati</taxon>
        <taxon>Bacillota</taxon>
        <taxon>Bacilli</taxon>
        <taxon>Bacillales</taxon>
        <taxon>Bacillaceae</taxon>
        <taxon>Halobacillus</taxon>
    </lineage>
</organism>
<feature type="transmembrane region" description="Helical" evidence="1">
    <location>
        <begin position="7"/>
        <end position="26"/>
    </location>
</feature>